<gene>
    <name evidence="2" type="ORF">DCCM_3218</name>
</gene>
<protein>
    <recommendedName>
        <fullName evidence="1">Copper amine oxidase-like N-terminal domain-containing protein</fullName>
    </recommendedName>
</protein>
<dbReference type="SUPFAM" id="SSF55383">
    <property type="entry name" value="Copper amine oxidase, domain N"/>
    <property type="match status" value="1"/>
</dbReference>
<feature type="domain" description="Copper amine oxidase-like N-terminal" evidence="1">
    <location>
        <begin position="7"/>
        <end position="73"/>
    </location>
</feature>
<comment type="caution">
    <text evidence="2">The sequence shown here is derived from an EMBL/GenBank/DDBJ whole genome shotgun (WGS) entry which is preliminary data.</text>
</comment>
<reference evidence="3" key="1">
    <citation type="submission" date="2018-02" db="EMBL/GenBank/DDBJ databases">
        <title>Genome sequence of Desulfocucumis palustris strain NAW-5.</title>
        <authorList>
            <person name="Watanabe M."/>
            <person name="Kojima H."/>
            <person name="Fukui M."/>
        </authorList>
    </citation>
    <scope>NUCLEOTIDE SEQUENCE [LARGE SCALE GENOMIC DNA]</scope>
    <source>
        <strain evidence="3">NAW-5</strain>
    </source>
</reference>
<dbReference type="InterPro" id="IPR012854">
    <property type="entry name" value="Cu_amine_oxidase-like_N"/>
</dbReference>
<evidence type="ECO:0000259" key="1">
    <source>
        <dbReference type="Pfam" id="PF07833"/>
    </source>
</evidence>
<dbReference type="Pfam" id="PF07833">
    <property type="entry name" value="Cu_amine_oxidN1"/>
    <property type="match status" value="1"/>
</dbReference>
<dbReference type="EMBL" id="BFAV01000127">
    <property type="protein sequence ID" value="GBF34106.1"/>
    <property type="molecule type" value="Genomic_DNA"/>
</dbReference>
<sequence>MGKTTYTVDGREKELDVAPYAKNGRTYIPVRYLAQALGAKVQWDEESQTVWLTKDKRIRLVVGSSVLVVNDRERFSGKLM</sequence>
<proteinExistence type="predicted"/>
<name>A0A2L2XIP2_9FIRM</name>
<dbReference type="InterPro" id="IPR036582">
    <property type="entry name" value="Mao_N_sf"/>
</dbReference>
<dbReference type="Proteomes" id="UP000239549">
    <property type="component" value="Unassembled WGS sequence"/>
</dbReference>
<accession>A0A2L2XIP2</accession>
<keyword evidence="3" id="KW-1185">Reference proteome</keyword>
<evidence type="ECO:0000313" key="3">
    <source>
        <dbReference type="Proteomes" id="UP000239549"/>
    </source>
</evidence>
<organism evidence="2 3">
    <name type="scientific">Desulfocucumis palustris</name>
    <dbReference type="NCBI Taxonomy" id="1898651"/>
    <lineage>
        <taxon>Bacteria</taxon>
        <taxon>Bacillati</taxon>
        <taxon>Bacillota</taxon>
        <taxon>Clostridia</taxon>
        <taxon>Eubacteriales</taxon>
        <taxon>Desulfocucumaceae</taxon>
        <taxon>Desulfocucumis</taxon>
    </lineage>
</organism>
<evidence type="ECO:0000313" key="2">
    <source>
        <dbReference type="EMBL" id="GBF34106.1"/>
    </source>
</evidence>
<dbReference type="AlphaFoldDB" id="A0A2L2XIP2"/>
<dbReference type="Gene3D" id="3.30.457.10">
    <property type="entry name" value="Copper amine oxidase-like, N-terminal domain"/>
    <property type="match status" value="1"/>
</dbReference>